<dbReference type="GO" id="GO:0005506">
    <property type="term" value="F:iron ion binding"/>
    <property type="evidence" value="ECO:0007669"/>
    <property type="project" value="InterPro"/>
</dbReference>
<dbReference type="PROSITE" id="PS00198">
    <property type="entry name" value="4FE4S_FER_1"/>
    <property type="match status" value="1"/>
</dbReference>
<dbReference type="InterPro" id="IPR017900">
    <property type="entry name" value="4Fe4S_Fe_S_CS"/>
</dbReference>
<reference evidence="1" key="1">
    <citation type="journal article" date="2021" name="Proc. Natl. Acad. Sci. U.S.A.">
        <title>Three genomes in the algal genus Volvox reveal the fate of a haploid sex-determining region after a transition to homothallism.</title>
        <authorList>
            <person name="Yamamoto K."/>
            <person name="Hamaji T."/>
            <person name="Kawai-Toyooka H."/>
            <person name="Matsuzaki R."/>
            <person name="Takahashi F."/>
            <person name="Nishimura Y."/>
            <person name="Kawachi M."/>
            <person name="Noguchi H."/>
            <person name="Minakuchi Y."/>
            <person name="Umen J.G."/>
            <person name="Toyoda A."/>
            <person name="Nozaki H."/>
        </authorList>
    </citation>
    <scope>NUCLEOTIDE SEQUENCE</scope>
    <source>
        <strain evidence="1">NIES-3785</strain>
    </source>
</reference>
<dbReference type="PROSITE" id="PS51379">
    <property type="entry name" value="4FE4S_FER_2"/>
    <property type="match status" value="1"/>
</dbReference>
<dbReference type="EMBL" id="BNCQ01000063">
    <property type="protein sequence ID" value="GIM15297.1"/>
    <property type="molecule type" value="Genomic_DNA"/>
</dbReference>
<dbReference type="InterPro" id="IPR017896">
    <property type="entry name" value="4Fe4S_Fe-S-bd"/>
</dbReference>
<dbReference type="Pfam" id="PF13370">
    <property type="entry name" value="Fer4_13"/>
    <property type="match status" value="1"/>
</dbReference>
<sequence>MWRRLRAQASEAGRPTRHPFLPTSKFIRRPFRAAAATSSTSSSSYDMTSLFGGEDFYTILGVSPNAEVRDIKRAYHALMRQFHPDRAPVHLRDDMASLCVLLNEIYETLNDEEKCAVYDTLAGFSSSAINPFLDASFARDQIFVDEITCIGCGKCVRACPRTFEIEASKYGRARVISQEADDVDSVQIAIECCPVDCIHWVSLPQLSLLEAALSRMGRIEVSVMQRFGRSGGNVFQVAYKAWEQRMAAIQERAAAASAAAAAADGRGRVDWSFWVNGASLQYDEEAQQRAAALDPEQRRIANLAASAARAARMWRLYNQATGAGRALLTESSTSSLEL</sequence>
<dbReference type="InterPro" id="IPR036869">
    <property type="entry name" value="J_dom_sf"/>
</dbReference>
<dbReference type="InterPro" id="IPR001080">
    <property type="entry name" value="3Fe4S_ferredoxin"/>
</dbReference>
<dbReference type="CDD" id="cd06257">
    <property type="entry name" value="DnaJ"/>
    <property type="match status" value="1"/>
</dbReference>
<dbReference type="PRINTS" id="PR00352">
    <property type="entry name" value="3FE4SFRDOXIN"/>
</dbReference>
<organism evidence="1 2">
    <name type="scientific">Volvox reticuliferus</name>
    <dbReference type="NCBI Taxonomy" id="1737510"/>
    <lineage>
        <taxon>Eukaryota</taxon>
        <taxon>Viridiplantae</taxon>
        <taxon>Chlorophyta</taxon>
        <taxon>core chlorophytes</taxon>
        <taxon>Chlorophyceae</taxon>
        <taxon>CS clade</taxon>
        <taxon>Chlamydomonadales</taxon>
        <taxon>Volvocaceae</taxon>
        <taxon>Volvox</taxon>
    </lineage>
</organism>
<dbReference type="PRINTS" id="PR00625">
    <property type="entry name" value="JDOMAIN"/>
</dbReference>
<evidence type="ECO:0000313" key="2">
    <source>
        <dbReference type="Proteomes" id="UP000722791"/>
    </source>
</evidence>
<protein>
    <submittedName>
        <fullName evidence="1">Uncharacterized protein</fullName>
    </submittedName>
</protein>
<proteinExistence type="predicted"/>
<comment type="caution">
    <text evidence="1">The sequence shown here is derived from an EMBL/GenBank/DDBJ whole genome shotgun (WGS) entry which is preliminary data.</text>
</comment>
<dbReference type="GO" id="GO:0009055">
    <property type="term" value="F:electron transfer activity"/>
    <property type="evidence" value="ECO:0007669"/>
    <property type="project" value="InterPro"/>
</dbReference>
<dbReference type="Gene3D" id="3.30.70.20">
    <property type="match status" value="1"/>
</dbReference>
<evidence type="ECO:0000313" key="1">
    <source>
        <dbReference type="EMBL" id="GIM15297.1"/>
    </source>
</evidence>
<dbReference type="SMART" id="SM00271">
    <property type="entry name" value="DnaJ"/>
    <property type="match status" value="1"/>
</dbReference>
<dbReference type="SUPFAM" id="SSF46565">
    <property type="entry name" value="Chaperone J-domain"/>
    <property type="match status" value="1"/>
</dbReference>
<dbReference type="PROSITE" id="PS50076">
    <property type="entry name" value="DNAJ_2"/>
    <property type="match status" value="1"/>
</dbReference>
<accession>A0A8J4GU94</accession>
<dbReference type="Proteomes" id="UP000722791">
    <property type="component" value="Unassembled WGS sequence"/>
</dbReference>
<dbReference type="PANTHER" id="PTHR44579">
    <property type="entry name" value="OS01G0730500 PROTEIN"/>
    <property type="match status" value="1"/>
</dbReference>
<gene>
    <name evidence="1" type="ORF">Vretimale_18126</name>
</gene>
<dbReference type="SUPFAM" id="SSF54862">
    <property type="entry name" value="4Fe-4S ferredoxins"/>
    <property type="match status" value="1"/>
</dbReference>
<dbReference type="PANTHER" id="PTHR44579:SF2">
    <property type="entry name" value="OS01G0730500 PROTEIN"/>
    <property type="match status" value="1"/>
</dbReference>
<dbReference type="Gene3D" id="1.10.287.110">
    <property type="entry name" value="DnaJ domain"/>
    <property type="match status" value="1"/>
</dbReference>
<dbReference type="OrthoDB" id="376357at2759"/>
<dbReference type="AlphaFoldDB" id="A0A8J4GU94"/>
<dbReference type="InterPro" id="IPR001623">
    <property type="entry name" value="DnaJ_domain"/>
</dbReference>
<name>A0A8J4GU94_9CHLO</name>
<dbReference type="Pfam" id="PF00226">
    <property type="entry name" value="DnaJ"/>
    <property type="match status" value="1"/>
</dbReference>